<name>A0A9P3G6B4_9APHY</name>
<sequence>MSPVTFEVIRAIAADGYRAQWSTTPAEPSVLSTQPGFLGVWQGFEIEDPKYVWLLIGWGTYEHYSAVADDKELSAKVLDELRKISKEILSRRHFKVTGDMDKALDAPISEMVTWRAKDSADLAEFQKGLAKLVEERDRQFPPGLLLGGGHGFVVGDDRTLLAVNGWKDLVSAILAVGSAPDFVAAIVALSQLADSEIKFVKLYKLQK</sequence>
<evidence type="ECO:0000313" key="2">
    <source>
        <dbReference type="Proteomes" id="UP000703269"/>
    </source>
</evidence>
<dbReference type="OrthoDB" id="3830579at2759"/>
<comment type="caution">
    <text evidence="1">The sequence shown here is derived from an EMBL/GenBank/DDBJ whole genome shotgun (WGS) entry which is preliminary data.</text>
</comment>
<keyword evidence="2" id="KW-1185">Reference proteome</keyword>
<dbReference type="Proteomes" id="UP000703269">
    <property type="component" value="Unassembled WGS sequence"/>
</dbReference>
<organism evidence="1 2">
    <name type="scientific">Phanerochaete sordida</name>
    <dbReference type="NCBI Taxonomy" id="48140"/>
    <lineage>
        <taxon>Eukaryota</taxon>
        <taxon>Fungi</taxon>
        <taxon>Dikarya</taxon>
        <taxon>Basidiomycota</taxon>
        <taxon>Agaricomycotina</taxon>
        <taxon>Agaricomycetes</taxon>
        <taxon>Polyporales</taxon>
        <taxon>Phanerochaetaceae</taxon>
        <taxon>Phanerochaete</taxon>
    </lineage>
</organism>
<dbReference type="Gene3D" id="3.30.70.100">
    <property type="match status" value="1"/>
</dbReference>
<evidence type="ECO:0000313" key="1">
    <source>
        <dbReference type="EMBL" id="GJE88294.1"/>
    </source>
</evidence>
<gene>
    <name evidence="1" type="ORF">PsYK624_043770</name>
</gene>
<accession>A0A9P3G6B4</accession>
<dbReference type="EMBL" id="BPQB01000009">
    <property type="protein sequence ID" value="GJE88294.1"/>
    <property type="molecule type" value="Genomic_DNA"/>
</dbReference>
<reference evidence="1 2" key="1">
    <citation type="submission" date="2021-08" db="EMBL/GenBank/DDBJ databases">
        <title>Draft Genome Sequence of Phanerochaete sordida strain YK-624.</title>
        <authorList>
            <person name="Mori T."/>
            <person name="Dohra H."/>
            <person name="Suzuki T."/>
            <person name="Kawagishi H."/>
            <person name="Hirai H."/>
        </authorList>
    </citation>
    <scope>NUCLEOTIDE SEQUENCE [LARGE SCALE GENOMIC DNA]</scope>
    <source>
        <strain evidence="1 2">YK-624</strain>
    </source>
</reference>
<protein>
    <submittedName>
        <fullName evidence="1">Uncharacterized protein</fullName>
    </submittedName>
</protein>
<dbReference type="AlphaFoldDB" id="A0A9P3G6B4"/>
<proteinExistence type="predicted"/>